<sequence>MDDYSSVHFGKVLKKLREARHLSQEQLAHDSNLDRSYISILERDIKKPGLDTIIALGKGLGMRASEIIKELEEQPENEWLLKDCFGIRDNNINSFMDSGTLTHPEI</sequence>
<proteinExistence type="predicted"/>
<dbReference type="Gene3D" id="1.10.260.40">
    <property type="entry name" value="lambda repressor-like DNA-binding domains"/>
    <property type="match status" value="1"/>
</dbReference>
<dbReference type="InterPro" id="IPR050807">
    <property type="entry name" value="TransReg_Diox_bact_type"/>
</dbReference>
<reference evidence="3" key="1">
    <citation type="submission" date="2022-04" db="EMBL/GenBank/DDBJ databases">
        <authorList>
            <person name="Criscuolo A."/>
        </authorList>
    </citation>
    <scope>NUCLEOTIDE SEQUENCE</scope>
    <source>
        <strain evidence="3">CIP111895</strain>
    </source>
</reference>
<dbReference type="RefSeq" id="WP_248736833.1">
    <property type="nucleotide sequence ID" value="NZ_CALBWS010000029.1"/>
</dbReference>
<keyword evidence="4" id="KW-1185">Reference proteome</keyword>
<accession>A0ABM9EWQ5</accession>
<dbReference type="InterPro" id="IPR001387">
    <property type="entry name" value="Cro/C1-type_HTH"/>
</dbReference>
<name>A0ABM9EWQ5_9BACI</name>
<dbReference type="Pfam" id="PF01381">
    <property type="entry name" value="HTH_3"/>
    <property type="match status" value="1"/>
</dbReference>
<feature type="domain" description="HTH cro/C1-type" evidence="2">
    <location>
        <begin position="13"/>
        <end position="67"/>
    </location>
</feature>
<evidence type="ECO:0000313" key="4">
    <source>
        <dbReference type="Proteomes" id="UP000838308"/>
    </source>
</evidence>
<dbReference type="Proteomes" id="UP000838308">
    <property type="component" value="Unassembled WGS sequence"/>
</dbReference>
<dbReference type="SUPFAM" id="SSF47413">
    <property type="entry name" value="lambda repressor-like DNA-binding domains"/>
    <property type="match status" value="1"/>
</dbReference>
<comment type="caution">
    <text evidence="3">The sequence shown here is derived from an EMBL/GenBank/DDBJ whole genome shotgun (WGS) entry which is preliminary data.</text>
</comment>
<dbReference type="PANTHER" id="PTHR46797">
    <property type="entry name" value="HTH-TYPE TRANSCRIPTIONAL REGULATOR"/>
    <property type="match status" value="1"/>
</dbReference>
<dbReference type="EMBL" id="CALBWS010000029">
    <property type="protein sequence ID" value="CAH2716581.1"/>
    <property type="molecule type" value="Genomic_DNA"/>
</dbReference>
<dbReference type="CDD" id="cd00093">
    <property type="entry name" value="HTH_XRE"/>
    <property type="match status" value="1"/>
</dbReference>
<dbReference type="PROSITE" id="PS50943">
    <property type="entry name" value="HTH_CROC1"/>
    <property type="match status" value="1"/>
</dbReference>
<evidence type="ECO:0000313" key="3">
    <source>
        <dbReference type="EMBL" id="CAH2716581.1"/>
    </source>
</evidence>
<dbReference type="PANTHER" id="PTHR46797:SF1">
    <property type="entry name" value="METHYLPHOSPHONATE SYNTHASE"/>
    <property type="match status" value="1"/>
</dbReference>
<protein>
    <recommendedName>
        <fullName evidence="2">HTH cro/C1-type domain-containing protein</fullName>
    </recommendedName>
</protein>
<organism evidence="3 4">
    <name type="scientific">Neobacillus rhizosphaerae</name>
    <dbReference type="NCBI Taxonomy" id="2880965"/>
    <lineage>
        <taxon>Bacteria</taxon>
        <taxon>Bacillati</taxon>
        <taxon>Bacillota</taxon>
        <taxon>Bacilli</taxon>
        <taxon>Bacillales</taxon>
        <taxon>Bacillaceae</taxon>
        <taxon>Neobacillus</taxon>
    </lineage>
</organism>
<dbReference type="SMART" id="SM00530">
    <property type="entry name" value="HTH_XRE"/>
    <property type="match status" value="1"/>
</dbReference>
<keyword evidence="1" id="KW-0238">DNA-binding</keyword>
<evidence type="ECO:0000256" key="1">
    <source>
        <dbReference type="ARBA" id="ARBA00023125"/>
    </source>
</evidence>
<evidence type="ECO:0000259" key="2">
    <source>
        <dbReference type="PROSITE" id="PS50943"/>
    </source>
</evidence>
<gene>
    <name evidence="3" type="ORF">BACCIP111895_03768</name>
</gene>
<dbReference type="InterPro" id="IPR010982">
    <property type="entry name" value="Lambda_DNA-bd_dom_sf"/>
</dbReference>